<proteinExistence type="predicted"/>
<sequence>GPAHRHRSGGAARRPADLRRRGHRPLRCGARRLPRRAPHGRRRVRARRLRTGRGGGLRLAGPARRGAAGAGDRPEQPGGHRRRPDGGPPPVRLRHPVPGGLGRDGRRRARLRLRHAAGSSGERRRVLPRPADPRRGGRLRDPGVLPPGLTAGPARWTGQPAGAAAGHRSLRHGDPAGGAGI</sequence>
<dbReference type="AlphaFoldDB" id="A0A6J4HRT3"/>
<feature type="region of interest" description="Disordered" evidence="1">
    <location>
        <begin position="1"/>
        <end position="181"/>
    </location>
</feature>
<accession>A0A6J4HRT3</accession>
<name>A0A6J4HRT3_9ACTN</name>
<evidence type="ECO:0000256" key="1">
    <source>
        <dbReference type="SAM" id="MobiDB-lite"/>
    </source>
</evidence>
<feature type="compositionally biased region" description="Basic residues" evidence="1">
    <location>
        <begin position="105"/>
        <end position="115"/>
    </location>
</feature>
<organism evidence="2">
    <name type="scientific">uncultured Blastococcus sp</name>
    <dbReference type="NCBI Taxonomy" id="217144"/>
    <lineage>
        <taxon>Bacteria</taxon>
        <taxon>Bacillati</taxon>
        <taxon>Actinomycetota</taxon>
        <taxon>Actinomycetes</taxon>
        <taxon>Geodermatophilales</taxon>
        <taxon>Geodermatophilaceae</taxon>
        <taxon>Blastococcus</taxon>
        <taxon>environmental samples</taxon>
    </lineage>
</organism>
<feature type="non-terminal residue" evidence="2">
    <location>
        <position position="1"/>
    </location>
</feature>
<protein>
    <submittedName>
        <fullName evidence="2">Uncharacterized protein</fullName>
    </submittedName>
</protein>
<feature type="compositionally biased region" description="Low complexity" evidence="1">
    <location>
        <begin position="59"/>
        <end position="71"/>
    </location>
</feature>
<evidence type="ECO:0000313" key="2">
    <source>
        <dbReference type="EMBL" id="CAA9231242.1"/>
    </source>
</evidence>
<gene>
    <name evidence="2" type="ORF">AVDCRST_MAG57-1103</name>
</gene>
<dbReference type="EMBL" id="CADCTI010000098">
    <property type="protein sequence ID" value="CAA9231242.1"/>
    <property type="molecule type" value="Genomic_DNA"/>
</dbReference>
<reference evidence="2" key="1">
    <citation type="submission" date="2020-02" db="EMBL/GenBank/DDBJ databases">
        <authorList>
            <person name="Meier V. D."/>
        </authorList>
    </citation>
    <scope>NUCLEOTIDE SEQUENCE</scope>
    <source>
        <strain evidence="2">AVDCRST_MAG57</strain>
    </source>
</reference>
<feature type="compositionally biased region" description="Basic and acidic residues" evidence="1">
    <location>
        <begin position="121"/>
        <end position="141"/>
    </location>
</feature>
<feature type="compositionally biased region" description="Basic residues" evidence="1">
    <location>
        <begin position="20"/>
        <end position="51"/>
    </location>
</feature>
<feature type="non-terminal residue" evidence="2">
    <location>
        <position position="181"/>
    </location>
</feature>